<feature type="region of interest" description="Disordered" evidence="1">
    <location>
        <begin position="699"/>
        <end position="723"/>
    </location>
</feature>
<feature type="domain" description="Caspase family p20" evidence="2">
    <location>
        <begin position="14"/>
        <end position="93"/>
    </location>
</feature>
<dbReference type="InterPro" id="IPR029030">
    <property type="entry name" value="Caspase-like_dom_sf"/>
</dbReference>
<comment type="caution">
    <text evidence="3">The sequence shown here is derived from an EMBL/GenBank/DDBJ whole genome shotgun (WGS) entry which is preliminary data.</text>
</comment>
<dbReference type="EMBL" id="JBHSYM010000073">
    <property type="protein sequence ID" value="MFC7016039.1"/>
    <property type="molecule type" value="Genomic_DNA"/>
</dbReference>
<organism evidence="3 4">
    <name type="scientific">Streptomyces viridiviolaceus</name>
    <dbReference type="NCBI Taxonomy" id="68282"/>
    <lineage>
        <taxon>Bacteria</taxon>
        <taxon>Bacillati</taxon>
        <taxon>Actinomycetota</taxon>
        <taxon>Actinomycetes</taxon>
        <taxon>Kitasatosporales</taxon>
        <taxon>Streptomycetaceae</taxon>
        <taxon>Streptomyces</taxon>
    </lineage>
</organism>
<reference evidence="4" key="1">
    <citation type="journal article" date="2019" name="Int. J. Syst. Evol. Microbiol.">
        <title>The Global Catalogue of Microorganisms (GCM) 10K type strain sequencing project: providing services to taxonomists for standard genome sequencing and annotation.</title>
        <authorList>
            <consortium name="The Broad Institute Genomics Platform"/>
            <consortium name="The Broad Institute Genome Sequencing Center for Infectious Disease"/>
            <person name="Wu L."/>
            <person name="Ma J."/>
        </authorList>
    </citation>
    <scope>NUCLEOTIDE SEQUENCE [LARGE SCALE GENOMIC DNA]</scope>
    <source>
        <strain evidence="4">JCM 4855</strain>
    </source>
</reference>
<evidence type="ECO:0000313" key="3">
    <source>
        <dbReference type="EMBL" id="MFC7016039.1"/>
    </source>
</evidence>
<keyword evidence="4" id="KW-1185">Reference proteome</keyword>
<evidence type="ECO:0000313" key="4">
    <source>
        <dbReference type="Proteomes" id="UP001596409"/>
    </source>
</evidence>
<sequence length="1131" mass="121690">MSPSGVSGSGDAPVRSHAVVVGVSHYAHAELPDLPSAAHSARRLAELLTAMGYEVLVSADPTSAQLRAQLGQWSERAQLGPDDVALAYFVGHGFVDDDQHYLLCSDSRPGFLHTAIPSEDFVTGVTDSLAGHTLVVLDTCWAGIAGRNTALQAAQTRHAVTRRPGSWVLTSAQDGAHARAGAFVDVLEEVLTHPDAPAHQRYLGVREVTEQVNASFEMRGSGQRVRAVGVGREGAGPFFPNPLYTPRDAPTTHVDIGNVVRLRQDLDDHFMPRSRGVTHGSDQGDHFVGRTAALTTVATWLRGESRAPSPLVVTGDPGSGKSALLGRVLALMDPDSAARLNVPPDVLPPTGLVGIPMSCRGATATDVVADLSAALGLRGSDPQILFSALRDRTEPLVVVLDALDEAIESRGIITDVVLQLGALPTIRLLVGTRRELLAELGDDVQIIDLDAAPYQDENDLQLYVKRLMADDENTPAALLDPVRAHPNTAENFAEAVARQAGHSFLVAQLAVRALLQAPLPPGDLQSLPRTPHELFAMYLERFGRNKDRALRLLLPLAYAQGPGLPRWLWAPLAEALAQEPFGDDDVWWILEQGKALISQAQGHEGTVYRLYHQSLTEYLLHDDHDDTGRHRAMARCLAQLVPFAASGDRDWAAADPYIRAHVATHAAAGHILDELLRDEGFLRHATPGPLLRALAETGAIGPGRAPDTRPGPAPEQSEGTRSTEQIVSRILSDRDTVLVVATEWSSAHGGLSTFNRHLCVALAAAGARVFCIVVEADESEIADAAAKDVTLLCHTGAPGAPEYGRLTRRPSLPPQVVPDLIIGHARITGPAAMHLQEDFFPGARRLHIVHMAPDEIEWHKLDDTTDHAARAEERTEIERELGATAHRLLAVGPRLWNRFLTEVGDSGGLEPLQIDPGFDVPHGASAARTPPRGSPLKVLLVGRTEDARLKGVDLAARACGLVHAKASTEPIELVVRGAPPETADSQREEILRWSQTPGLEVVVRAYAKERRLLEADLTRASLVIMPSRSEGFGLTGVEAIIRGVPLLVSANSGLANLLRDTLKGELSELAEELIVPVTKRDADDAAEWAARIEKCLNHRDSTFARMAAVRSHLAARVTWDAAAKIVLGEVR</sequence>
<dbReference type="Gene3D" id="3.40.50.2000">
    <property type="entry name" value="Glycogen Phosphorylase B"/>
    <property type="match status" value="1"/>
</dbReference>
<proteinExistence type="predicted"/>
<dbReference type="SUPFAM" id="SSF53756">
    <property type="entry name" value="UDP-Glycosyltransferase/glycogen phosphorylase"/>
    <property type="match status" value="1"/>
</dbReference>
<dbReference type="SUPFAM" id="SSF52540">
    <property type="entry name" value="P-loop containing nucleoside triphosphate hydrolases"/>
    <property type="match status" value="1"/>
</dbReference>
<dbReference type="SUPFAM" id="SSF52129">
    <property type="entry name" value="Caspase-like"/>
    <property type="match status" value="1"/>
</dbReference>
<dbReference type="PANTHER" id="PTHR10039:SF16">
    <property type="entry name" value="GPI INOSITOL-DEACYLASE"/>
    <property type="match status" value="1"/>
</dbReference>
<protein>
    <submittedName>
        <fullName evidence="3">Caspase family protein</fullName>
    </submittedName>
</protein>
<dbReference type="InterPro" id="IPR001309">
    <property type="entry name" value="Pept_C14_p20"/>
</dbReference>
<dbReference type="Pfam" id="PF00656">
    <property type="entry name" value="Peptidase_C14"/>
    <property type="match status" value="1"/>
</dbReference>
<dbReference type="PROSITE" id="PS50208">
    <property type="entry name" value="CASPASE_P20"/>
    <property type="match status" value="1"/>
</dbReference>
<dbReference type="PANTHER" id="PTHR10039">
    <property type="entry name" value="AMELOGENIN"/>
    <property type="match status" value="1"/>
</dbReference>
<dbReference type="InterPro" id="IPR011600">
    <property type="entry name" value="Pept_C14_caspase"/>
</dbReference>
<evidence type="ECO:0000256" key="1">
    <source>
        <dbReference type="SAM" id="MobiDB-lite"/>
    </source>
</evidence>
<dbReference type="Proteomes" id="UP001596409">
    <property type="component" value="Unassembled WGS sequence"/>
</dbReference>
<dbReference type="RefSeq" id="WP_189878979.1">
    <property type="nucleotide sequence ID" value="NZ_BMWA01000030.1"/>
</dbReference>
<name>A0ABW2E9V3_9ACTN</name>
<dbReference type="Gene3D" id="3.40.50.1460">
    <property type="match status" value="1"/>
</dbReference>
<dbReference type="Gene3D" id="3.40.50.300">
    <property type="entry name" value="P-loop containing nucleotide triphosphate hydrolases"/>
    <property type="match status" value="1"/>
</dbReference>
<gene>
    <name evidence="3" type="ORF">ACFQMH_30955</name>
</gene>
<dbReference type="Pfam" id="PF20706">
    <property type="entry name" value="GT4-conflict"/>
    <property type="match status" value="1"/>
</dbReference>
<dbReference type="InterPro" id="IPR027417">
    <property type="entry name" value="P-loop_NTPase"/>
</dbReference>
<dbReference type="CDD" id="cd03801">
    <property type="entry name" value="GT4_PimA-like"/>
    <property type="match status" value="1"/>
</dbReference>
<evidence type="ECO:0000259" key="2">
    <source>
        <dbReference type="PROSITE" id="PS50208"/>
    </source>
</evidence>
<accession>A0ABW2E9V3</accession>